<keyword evidence="1" id="KW-0547">Nucleotide-binding</keyword>
<evidence type="ECO:0000313" key="3">
    <source>
        <dbReference type="EMBL" id="KNC36220.1"/>
    </source>
</evidence>
<dbReference type="OrthoDB" id="68056at2759"/>
<sequence>MTVWNIICNITKKENEPVLKRFKIKRLVEKGEHYYVKYASKIINMMINKKIIFNLNNKLCVLLKPKDMEKMCTSKNYKNKENILKSNDIYYDIIQPDDSLYEYIKKNDISYLKKYYTILTFKNDVAYTYAAIDLAAIYYRVTYEHVNKIIYVVDENQKNHFAQVFSIAKYLNLIKPYVECICINYGYILNQDKKKIKTQNFSNNIFVKDFFIKYKQN</sequence>
<comment type="similarity">
    <text evidence="1">Belongs to the class-I aminoacyl-tRNA synthetase family.</text>
</comment>
<accession>A0A0L0CUU2</accession>
<proteinExistence type="inferred from homology"/>
<dbReference type="Pfam" id="PF00750">
    <property type="entry name" value="tRNA-synt_1d"/>
    <property type="match status" value="1"/>
</dbReference>
<keyword evidence="1 3" id="KW-0030">Aminoacyl-tRNA synthetase</keyword>
<dbReference type="SUPFAM" id="SSF52374">
    <property type="entry name" value="Nucleotidylyl transferase"/>
    <property type="match status" value="1"/>
</dbReference>
<dbReference type="InterPro" id="IPR014729">
    <property type="entry name" value="Rossmann-like_a/b/a_fold"/>
</dbReference>
<dbReference type="PANTHER" id="PTHR11956:SF5">
    <property type="entry name" value="ARGININE--TRNA LIGASE, CYTOPLASMIC"/>
    <property type="match status" value="1"/>
</dbReference>
<evidence type="ECO:0000259" key="2">
    <source>
        <dbReference type="Pfam" id="PF00750"/>
    </source>
</evidence>
<keyword evidence="1" id="KW-0648">Protein biosynthesis</keyword>
<dbReference type="EMBL" id="GG664055">
    <property type="protein sequence ID" value="KNC36220.1"/>
    <property type="molecule type" value="Genomic_DNA"/>
</dbReference>
<dbReference type="Proteomes" id="UP000054566">
    <property type="component" value="Unassembled WGS sequence"/>
</dbReference>
<dbReference type="GO" id="GO:0006420">
    <property type="term" value="P:arginyl-tRNA aminoacylation"/>
    <property type="evidence" value="ECO:0007669"/>
    <property type="project" value="InterPro"/>
</dbReference>
<reference evidence="4" key="1">
    <citation type="submission" date="2015-07" db="EMBL/GenBank/DDBJ databases">
        <title>Annotation of Plasmodium falciparum RAJ116.</title>
        <authorList>
            <consortium name="The Broad Institute Genome Sequencing Platform"/>
            <person name="Volkman S.K."/>
            <person name="Neafsey D.E."/>
            <person name="Dash A.P."/>
            <person name="Chitnis C.E."/>
            <person name="Hartl D.L."/>
            <person name="Young S.K."/>
            <person name="Zeng Q."/>
            <person name="Koehrsen M."/>
            <person name="Alvarado L."/>
            <person name="Berlin A."/>
            <person name="Borenstein D."/>
            <person name="Chapman S.B."/>
            <person name="Chen Z."/>
            <person name="Engels R."/>
            <person name="Freedman E."/>
            <person name="Gellesch M."/>
            <person name="Goldberg J."/>
            <person name="Griggs A."/>
            <person name="Gujja S."/>
            <person name="Heilman E.R."/>
            <person name="Heiman D.I."/>
            <person name="Howarth C."/>
            <person name="Jen D."/>
            <person name="Larson L."/>
            <person name="Mehta T."/>
            <person name="Neiman D."/>
            <person name="Park D."/>
            <person name="Pearson M."/>
            <person name="Roberts A."/>
            <person name="Saif S."/>
            <person name="Shea T."/>
            <person name="Shenoy N."/>
            <person name="Sisk P."/>
            <person name="Stolte C."/>
            <person name="Sykes S."/>
            <person name="Walk T."/>
            <person name="White J."/>
            <person name="Yandava C."/>
            <person name="Haas B."/>
            <person name="Henn M.R."/>
            <person name="Nusbaum C."/>
            <person name="Birren B."/>
        </authorList>
    </citation>
    <scope>NUCLEOTIDE SEQUENCE [LARGE SCALE GENOMIC DNA]</scope>
    <source>
        <strain evidence="4">RAJ116</strain>
    </source>
</reference>
<keyword evidence="1" id="KW-0067">ATP-binding</keyword>
<evidence type="ECO:0000256" key="1">
    <source>
        <dbReference type="RuleBase" id="RU363038"/>
    </source>
</evidence>
<reference evidence="4" key="2">
    <citation type="submission" date="2015-07" db="EMBL/GenBank/DDBJ databases">
        <title>The genome sequence of Plasmodium falciparum RAJ116.</title>
        <authorList>
            <consortium name="The Broad Institute Genome Sequencing Platform"/>
            <person name="Volkman S.K."/>
            <person name="Neafsey D.E."/>
            <person name="Dash A.P."/>
            <person name="Chitnis C.E."/>
            <person name="Hartl D.L."/>
            <person name="Young S.K."/>
            <person name="Kodira C.D."/>
            <person name="Zeng Q."/>
            <person name="Koehrsen M."/>
            <person name="Godfrey P."/>
            <person name="Alvarado L."/>
            <person name="Berlin A."/>
            <person name="Borenstein D."/>
            <person name="Chen Z."/>
            <person name="Engels R."/>
            <person name="Freedman E."/>
            <person name="Gellesch M."/>
            <person name="Goldberg J."/>
            <person name="Griggs A."/>
            <person name="Gujja S."/>
            <person name="Heiman D."/>
            <person name="Hepburn T."/>
            <person name="Howarth C."/>
            <person name="Jen D."/>
            <person name="Larson L."/>
            <person name="Lewis B."/>
            <person name="Mehta T."/>
            <person name="Park D."/>
            <person name="Pearson M."/>
            <person name="Roberts A."/>
            <person name="Saif S."/>
            <person name="Shea T."/>
            <person name="Shenoy N."/>
            <person name="Sisk P."/>
            <person name="Stolte C."/>
            <person name="Sykes S."/>
            <person name="Walk T."/>
            <person name="White J."/>
            <person name="Yandava C."/>
            <person name="Wirth D.F."/>
            <person name="Nusbaum C."/>
            <person name="Birren B."/>
        </authorList>
    </citation>
    <scope>NUCLEOTIDE SEQUENCE [LARGE SCALE GENOMIC DNA]</scope>
    <source>
        <strain evidence="4">RAJ116</strain>
    </source>
</reference>
<organism evidence="3 4">
    <name type="scientific">Plasmodium falciparum RAJ116</name>
    <dbReference type="NCBI Taxonomy" id="580058"/>
    <lineage>
        <taxon>Eukaryota</taxon>
        <taxon>Sar</taxon>
        <taxon>Alveolata</taxon>
        <taxon>Apicomplexa</taxon>
        <taxon>Aconoidasida</taxon>
        <taxon>Haemosporida</taxon>
        <taxon>Plasmodiidae</taxon>
        <taxon>Plasmodium</taxon>
        <taxon>Plasmodium (Laverania)</taxon>
    </lineage>
</organism>
<keyword evidence="1" id="KW-0436">Ligase</keyword>
<dbReference type="Gene3D" id="3.40.50.620">
    <property type="entry name" value="HUPs"/>
    <property type="match status" value="1"/>
</dbReference>
<protein>
    <submittedName>
        <fullName evidence="3">Arginyl-tRNA synthetase</fullName>
    </submittedName>
</protein>
<dbReference type="AlphaFoldDB" id="A0A0L0CUU2"/>
<dbReference type="InterPro" id="IPR001278">
    <property type="entry name" value="Arg-tRNA-ligase"/>
</dbReference>
<feature type="non-terminal residue" evidence="3">
    <location>
        <position position="217"/>
    </location>
</feature>
<dbReference type="GO" id="GO:0004814">
    <property type="term" value="F:arginine-tRNA ligase activity"/>
    <property type="evidence" value="ECO:0007669"/>
    <property type="project" value="InterPro"/>
</dbReference>
<feature type="domain" description="Arginyl-tRNA synthetase catalytic core" evidence="2">
    <location>
        <begin position="118"/>
        <end position="200"/>
    </location>
</feature>
<gene>
    <name evidence="3" type="ORF">PFLG_01534</name>
</gene>
<evidence type="ECO:0000313" key="4">
    <source>
        <dbReference type="Proteomes" id="UP000054566"/>
    </source>
</evidence>
<name>A0A0L0CUU2_PLAFA</name>
<dbReference type="PANTHER" id="PTHR11956">
    <property type="entry name" value="ARGINYL-TRNA SYNTHETASE"/>
    <property type="match status" value="1"/>
</dbReference>
<dbReference type="GO" id="GO:0005524">
    <property type="term" value="F:ATP binding"/>
    <property type="evidence" value="ECO:0007669"/>
    <property type="project" value="UniProtKB-KW"/>
</dbReference>
<dbReference type="InterPro" id="IPR035684">
    <property type="entry name" value="ArgRS_core"/>
</dbReference>